<evidence type="ECO:0000313" key="4">
    <source>
        <dbReference type="EMBL" id="TPX09305.1"/>
    </source>
</evidence>
<dbReference type="STRING" id="1093900.A0A507AHA5"/>
<dbReference type="SUPFAM" id="SSF50978">
    <property type="entry name" value="WD40 repeat-like"/>
    <property type="match status" value="1"/>
</dbReference>
<dbReference type="InterPro" id="IPR019775">
    <property type="entry name" value="WD40_repeat_CS"/>
</dbReference>
<dbReference type="AlphaFoldDB" id="A0A507AHA5"/>
<evidence type="ECO:0000256" key="2">
    <source>
        <dbReference type="ARBA" id="ARBA00022737"/>
    </source>
</evidence>
<evidence type="ECO:0000256" key="3">
    <source>
        <dbReference type="PROSITE-ProRule" id="PRU00221"/>
    </source>
</evidence>
<name>A0A507AHA5_9PEZI</name>
<gene>
    <name evidence="4" type="ORF">E0L32_009497</name>
</gene>
<sequence>MYSLTCTDAHQYANPGEVYVLDILPTNAGLAAISSDQTLSLFNATELKRGPVRQFTTSHGNITALRASEPMSPVVLTAGENGSVSVWDLRDPATSSSSAADGLVNICDIRIADEDEVIVQTFNHGASIHRAGFLNQTEVFALSNDEKLALYDMAEQQEKGSATLDFSDMRSVIQCQYVASVHPKGPSAAVIGAGAQDEHRFQLIHLSKTPGWGLDSDNVVNLPGAHGEEVVRSFCVFDDEQVVYTGGEDGQIKAWRPTS</sequence>
<evidence type="ECO:0000256" key="1">
    <source>
        <dbReference type="ARBA" id="ARBA00022574"/>
    </source>
</evidence>
<dbReference type="SMART" id="SM00320">
    <property type="entry name" value="WD40"/>
    <property type="match status" value="4"/>
</dbReference>
<dbReference type="Gene3D" id="2.130.10.10">
    <property type="entry name" value="YVTN repeat-like/Quinoprotein amine dehydrogenase"/>
    <property type="match status" value="2"/>
</dbReference>
<organism evidence="4 5">
    <name type="scientific">Thyridium curvatum</name>
    <dbReference type="NCBI Taxonomy" id="1093900"/>
    <lineage>
        <taxon>Eukaryota</taxon>
        <taxon>Fungi</taxon>
        <taxon>Dikarya</taxon>
        <taxon>Ascomycota</taxon>
        <taxon>Pezizomycotina</taxon>
        <taxon>Sordariomycetes</taxon>
        <taxon>Sordariomycetidae</taxon>
        <taxon>Thyridiales</taxon>
        <taxon>Thyridiaceae</taxon>
        <taxon>Thyridium</taxon>
    </lineage>
</organism>
<evidence type="ECO:0000313" key="5">
    <source>
        <dbReference type="Proteomes" id="UP000319257"/>
    </source>
</evidence>
<keyword evidence="2" id="KW-0677">Repeat</keyword>
<dbReference type="InterPro" id="IPR036322">
    <property type="entry name" value="WD40_repeat_dom_sf"/>
</dbReference>
<dbReference type="GeneID" id="41976944"/>
<dbReference type="InterPro" id="IPR015943">
    <property type="entry name" value="WD40/YVTN_repeat-like_dom_sf"/>
</dbReference>
<dbReference type="RefSeq" id="XP_030991016.1">
    <property type="nucleotide sequence ID" value="XM_031144469.1"/>
</dbReference>
<dbReference type="InterPro" id="IPR039328">
    <property type="entry name" value="WDR89"/>
</dbReference>
<proteinExistence type="predicted"/>
<comment type="caution">
    <text evidence="4">The sequence shown here is derived from an EMBL/GenBank/DDBJ whole genome shotgun (WGS) entry which is preliminary data.</text>
</comment>
<dbReference type="InParanoid" id="A0A507AHA5"/>
<dbReference type="PROSITE" id="PS50082">
    <property type="entry name" value="WD_REPEATS_2"/>
    <property type="match status" value="1"/>
</dbReference>
<keyword evidence="1 3" id="KW-0853">WD repeat</keyword>
<dbReference type="InterPro" id="IPR001680">
    <property type="entry name" value="WD40_rpt"/>
</dbReference>
<dbReference type="PANTHER" id="PTHR22889">
    <property type="entry name" value="WD REPEAT-CONTAINING PROTEIN 89"/>
    <property type="match status" value="1"/>
</dbReference>
<dbReference type="OrthoDB" id="25131at2759"/>
<dbReference type="Proteomes" id="UP000319257">
    <property type="component" value="Unassembled WGS sequence"/>
</dbReference>
<protein>
    <submittedName>
        <fullName evidence="4">Uncharacterized protein</fullName>
    </submittedName>
</protein>
<dbReference type="PROSITE" id="PS00678">
    <property type="entry name" value="WD_REPEATS_1"/>
    <property type="match status" value="1"/>
</dbReference>
<dbReference type="EMBL" id="SKBQ01000069">
    <property type="protein sequence ID" value="TPX09305.1"/>
    <property type="molecule type" value="Genomic_DNA"/>
</dbReference>
<reference evidence="4 5" key="1">
    <citation type="submission" date="2019-06" db="EMBL/GenBank/DDBJ databases">
        <title>Draft genome sequence of the filamentous fungus Phialemoniopsis curvata isolated from diesel fuel.</title>
        <authorList>
            <person name="Varaljay V.A."/>
            <person name="Lyon W.J."/>
            <person name="Crouch A.L."/>
            <person name="Drake C.E."/>
            <person name="Hollomon J.M."/>
            <person name="Nadeau L.J."/>
            <person name="Nunn H.S."/>
            <person name="Stevenson B.S."/>
            <person name="Bojanowski C.L."/>
            <person name="Crookes-Goodson W.J."/>
        </authorList>
    </citation>
    <scope>NUCLEOTIDE SEQUENCE [LARGE SCALE GENOMIC DNA]</scope>
    <source>
        <strain evidence="4 5">D216</strain>
    </source>
</reference>
<dbReference type="PANTHER" id="PTHR22889:SF0">
    <property type="entry name" value="WD REPEAT-CONTAINING PROTEIN 89"/>
    <property type="match status" value="1"/>
</dbReference>
<keyword evidence="5" id="KW-1185">Reference proteome</keyword>
<feature type="repeat" description="WD" evidence="3">
    <location>
        <begin position="56"/>
        <end position="97"/>
    </location>
</feature>
<accession>A0A507AHA5</accession>
<dbReference type="Pfam" id="PF00400">
    <property type="entry name" value="WD40"/>
    <property type="match status" value="2"/>
</dbReference>